<dbReference type="InParanoid" id="A0A2H3D562"/>
<dbReference type="Proteomes" id="UP000217790">
    <property type="component" value="Unassembled WGS sequence"/>
</dbReference>
<evidence type="ECO:0000313" key="1">
    <source>
        <dbReference type="EMBL" id="PBK90395.1"/>
    </source>
</evidence>
<evidence type="ECO:0000313" key="2">
    <source>
        <dbReference type="Proteomes" id="UP000217790"/>
    </source>
</evidence>
<keyword evidence="2" id="KW-1185">Reference proteome</keyword>
<feature type="non-terminal residue" evidence="1">
    <location>
        <position position="245"/>
    </location>
</feature>
<sequence length="245" mass="27014">MDVKVVNGGGRNAAVVGHSQPFRRHLNDTHQPVKPVQIDLTAHYGLADNTLISVRTSSNSSAKLRLNFSVIDKMYGVAKESRSLRETRASESKSLRSTWLKTAYRSSFGRMEPVVVVGVEQEGLLFFMGVHASMRFGGKVCTSLGSSPEPHCNDIHIVSGSTWYSRRARMLHEEGTQCRVWFHGSYQRGTLVQLVTGVVPGSIPGSICWDVVMMKGSLKGRGYEEASGKDLWVKYTVMLCQTSGC</sequence>
<accession>A0A2H3D562</accession>
<protein>
    <submittedName>
        <fullName evidence="1">Uncharacterized protein</fullName>
    </submittedName>
</protein>
<organism evidence="1 2">
    <name type="scientific">Armillaria gallica</name>
    <name type="common">Bulbous honey fungus</name>
    <name type="synonym">Armillaria bulbosa</name>
    <dbReference type="NCBI Taxonomy" id="47427"/>
    <lineage>
        <taxon>Eukaryota</taxon>
        <taxon>Fungi</taxon>
        <taxon>Dikarya</taxon>
        <taxon>Basidiomycota</taxon>
        <taxon>Agaricomycotina</taxon>
        <taxon>Agaricomycetes</taxon>
        <taxon>Agaricomycetidae</taxon>
        <taxon>Agaricales</taxon>
        <taxon>Marasmiineae</taxon>
        <taxon>Physalacriaceae</taxon>
        <taxon>Armillaria</taxon>
    </lineage>
</organism>
<reference evidence="2" key="1">
    <citation type="journal article" date="2017" name="Nat. Ecol. Evol.">
        <title>Genome expansion and lineage-specific genetic innovations in the forest pathogenic fungi Armillaria.</title>
        <authorList>
            <person name="Sipos G."/>
            <person name="Prasanna A.N."/>
            <person name="Walter M.C."/>
            <person name="O'Connor E."/>
            <person name="Balint B."/>
            <person name="Krizsan K."/>
            <person name="Kiss B."/>
            <person name="Hess J."/>
            <person name="Varga T."/>
            <person name="Slot J."/>
            <person name="Riley R."/>
            <person name="Boka B."/>
            <person name="Rigling D."/>
            <person name="Barry K."/>
            <person name="Lee J."/>
            <person name="Mihaltcheva S."/>
            <person name="LaButti K."/>
            <person name="Lipzen A."/>
            <person name="Waldron R."/>
            <person name="Moloney N.M."/>
            <person name="Sperisen C."/>
            <person name="Kredics L."/>
            <person name="Vagvoelgyi C."/>
            <person name="Patrignani A."/>
            <person name="Fitzpatrick D."/>
            <person name="Nagy I."/>
            <person name="Doyle S."/>
            <person name="Anderson J.B."/>
            <person name="Grigoriev I.V."/>
            <person name="Gueldener U."/>
            <person name="Muensterkoetter M."/>
            <person name="Nagy L.G."/>
        </authorList>
    </citation>
    <scope>NUCLEOTIDE SEQUENCE [LARGE SCALE GENOMIC DNA]</scope>
    <source>
        <strain evidence="2">Ar21-2</strain>
    </source>
</reference>
<dbReference type="AlphaFoldDB" id="A0A2H3D562"/>
<gene>
    <name evidence="1" type="ORF">ARMGADRAFT_1064513</name>
</gene>
<name>A0A2H3D562_ARMGA</name>
<dbReference type="EMBL" id="KZ293665">
    <property type="protein sequence ID" value="PBK90395.1"/>
    <property type="molecule type" value="Genomic_DNA"/>
</dbReference>
<proteinExistence type="predicted"/>